<keyword evidence="6" id="KW-0046">Antibiotic resistance</keyword>
<dbReference type="CDD" id="cd03230">
    <property type="entry name" value="ABC_DR_subfamily_A"/>
    <property type="match status" value="1"/>
</dbReference>
<dbReference type="HOGENOM" id="CLU_000604_1_2_11"/>
<dbReference type="InterPro" id="IPR003593">
    <property type="entry name" value="AAA+_ATPase"/>
</dbReference>
<dbReference type="PROSITE" id="PS50893">
    <property type="entry name" value="ABC_TRANSPORTER_2"/>
    <property type="match status" value="1"/>
</dbReference>
<reference evidence="8 9" key="1">
    <citation type="journal article" date="2003" name="Genome Res.">
        <title>Comparative complete genome sequence analysis of the amino acid replacements responsible for the thermostability of Corynebacterium efficiens.</title>
        <authorList>
            <person name="Nishio Y."/>
            <person name="Nakamura Y."/>
            <person name="Kawarabayasi Y."/>
            <person name="Usuda Y."/>
            <person name="Kimura E."/>
            <person name="Sugimoto S."/>
            <person name="Matsui K."/>
            <person name="Yamagishi A."/>
            <person name="Kikuchi H."/>
            <person name="Ikeo K."/>
            <person name="Gojobori T."/>
        </authorList>
    </citation>
    <scope>NUCLEOTIDE SEQUENCE [LARGE SCALE GENOMIC DNA]</scope>
    <source>
        <strain evidence="9">DSM 44549 / YS-314 / AJ 12310 / JCM 11189 / NBRC 100395</strain>
    </source>
</reference>
<dbReference type="Proteomes" id="UP000001409">
    <property type="component" value="Chromosome"/>
</dbReference>
<evidence type="ECO:0000256" key="3">
    <source>
        <dbReference type="ARBA" id="ARBA00022448"/>
    </source>
</evidence>
<dbReference type="Pfam" id="PF00005">
    <property type="entry name" value="ABC_tran"/>
    <property type="match status" value="1"/>
</dbReference>
<accession>C8NS32</accession>
<evidence type="ECO:0000313" key="9">
    <source>
        <dbReference type="Proteomes" id="UP000001409"/>
    </source>
</evidence>
<dbReference type="PANTHER" id="PTHR42711">
    <property type="entry name" value="ABC TRANSPORTER ATP-BINDING PROTEIN"/>
    <property type="match status" value="1"/>
</dbReference>
<evidence type="ECO:0000256" key="2">
    <source>
        <dbReference type="ARBA" id="ARBA00005417"/>
    </source>
</evidence>
<dbReference type="EMBL" id="BA000035">
    <property type="protein sequence ID" value="BAC19684.1"/>
    <property type="molecule type" value="Genomic_DNA"/>
</dbReference>
<proteinExistence type="inferred from homology"/>
<evidence type="ECO:0000259" key="7">
    <source>
        <dbReference type="PROSITE" id="PS50893"/>
    </source>
</evidence>
<protein>
    <submittedName>
        <fullName evidence="8">Putative ABC transporter ATP-binding protein</fullName>
    </submittedName>
</protein>
<dbReference type="GO" id="GO:0046677">
    <property type="term" value="P:response to antibiotic"/>
    <property type="evidence" value="ECO:0007669"/>
    <property type="project" value="UniProtKB-KW"/>
</dbReference>
<dbReference type="Gene3D" id="3.40.50.300">
    <property type="entry name" value="P-loop containing nucleotide triphosphate hydrolases"/>
    <property type="match status" value="1"/>
</dbReference>
<dbReference type="InterPro" id="IPR003439">
    <property type="entry name" value="ABC_transporter-like_ATP-bd"/>
</dbReference>
<evidence type="ECO:0000256" key="5">
    <source>
        <dbReference type="ARBA" id="ARBA00022840"/>
    </source>
</evidence>
<dbReference type="SMART" id="SM00382">
    <property type="entry name" value="AAA"/>
    <property type="match status" value="1"/>
</dbReference>
<comment type="similarity">
    <text evidence="2">Belongs to the ABC transporter superfamily.</text>
</comment>
<dbReference type="STRING" id="196164.gene:10743324"/>
<sequence length="297" mass="32360">MESMSPPAIQVQNLVKKFGRFAAVDGLSLTVERGSIHGFLGPNGSGKSTTIRTLIGVLTPTSGTVEVLGENPLKHPSVLKRIGYVPGDAALWPNLTGREVFRALEALRGLPVDRDREDELIEVFHLDADKKVREYSTGNRRKVGLIAAFAPEPELLILDEPTSGLDPLMENVFVKEVRDYRDRGGSVLLSSHILSEVETLCDYVTVIKDGQSVASNEVSYLRHISAHRITATIPAVPPELGNHPELDFDGQHLSLTTEAASVPEILRVIIDGGGQDIISTPASLEEIFLRHYGQETS</sequence>
<comment type="subcellular location">
    <subcellularLocation>
        <location evidence="1">Cell membrane</location>
        <topology evidence="1">Peripheral membrane protein</topology>
    </subcellularLocation>
</comment>
<dbReference type="GO" id="GO:0005524">
    <property type="term" value="F:ATP binding"/>
    <property type="evidence" value="ECO:0007669"/>
    <property type="project" value="UniProtKB-KW"/>
</dbReference>
<accession>Q8FT18</accession>
<feature type="domain" description="ABC transporter" evidence="7">
    <location>
        <begin position="9"/>
        <end position="234"/>
    </location>
</feature>
<dbReference type="OrthoDB" id="9804819at2"/>
<dbReference type="InterPro" id="IPR050763">
    <property type="entry name" value="ABC_transporter_ATP-binding"/>
</dbReference>
<dbReference type="GO" id="GO:0016887">
    <property type="term" value="F:ATP hydrolysis activity"/>
    <property type="evidence" value="ECO:0007669"/>
    <property type="project" value="InterPro"/>
</dbReference>
<evidence type="ECO:0000256" key="1">
    <source>
        <dbReference type="ARBA" id="ARBA00004202"/>
    </source>
</evidence>
<dbReference type="InterPro" id="IPR027417">
    <property type="entry name" value="P-loop_NTPase"/>
</dbReference>
<evidence type="ECO:0000313" key="8">
    <source>
        <dbReference type="EMBL" id="BAC19684.1"/>
    </source>
</evidence>
<dbReference type="SUPFAM" id="SSF52540">
    <property type="entry name" value="P-loop containing nucleoside triphosphate hydrolases"/>
    <property type="match status" value="1"/>
</dbReference>
<evidence type="ECO:0000256" key="4">
    <source>
        <dbReference type="ARBA" id="ARBA00022741"/>
    </source>
</evidence>
<organism evidence="8 9">
    <name type="scientific">Corynebacterium efficiens (strain DSM 44549 / YS-314 / AJ 12310 / JCM 11189 / NBRC 100395)</name>
    <dbReference type="NCBI Taxonomy" id="196164"/>
    <lineage>
        <taxon>Bacteria</taxon>
        <taxon>Bacillati</taxon>
        <taxon>Actinomycetota</taxon>
        <taxon>Actinomycetes</taxon>
        <taxon>Mycobacteriales</taxon>
        <taxon>Corynebacteriaceae</taxon>
        <taxon>Corynebacterium</taxon>
    </lineage>
</organism>
<keyword evidence="5 8" id="KW-0067">ATP-binding</keyword>
<keyword evidence="3" id="KW-0813">Transport</keyword>
<evidence type="ECO:0000256" key="6">
    <source>
        <dbReference type="ARBA" id="ARBA00023251"/>
    </source>
</evidence>
<dbReference type="eggNOG" id="COG1131">
    <property type="taxonomic scope" value="Bacteria"/>
</dbReference>
<keyword evidence="9" id="KW-1185">Reference proteome</keyword>
<name>Q8FT18_COREF</name>
<keyword evidence="4" id="KW-0547">Nucleotide-binding</keyword>
<dbReference type="AlphaFoldDB" id="Q8FT18"/>
<dbReference type="PANTHER" id="PTHR42711:SF5">
    <property type="entry name" value="ABC TRANSPORTER ATP-BINDING PROTEIN NATA"/>
    <property type="match status" value="1"/>
</dbReference>
<dbReference type="KEGG" id="cef:CE2874"/>
<dbReference type="GO" id="GO:0005886">
    <property type="term" value="C:plasma membrane"/>
    <property type="evidence" value="ECO:0007669"/>
    <property type="project" value="UniProtKB-SubCell"/>
</dbReference>